<protein>
    <submittedName>
        <fullName evidence="3">HNH endonuclease</fullName>
    </submittedName>
</protein>
<keyword evidence="4" id="KW-1185">Reference proteome</keyword>
<evidence type="ECO:0000259" key="2">
    <source>
        <dbReference type="Pfam" id="PF13392"/>
    </source>
</evidence>
<gene>
    <name evidence="3" type="ORF">CLV52_2541</name>
</gene>
<accession>A0A4V3EAR2</accession>
<comment type="caution">
    <text evidence="3">The sequence shown here is derived from an EMBL/GenBank/DDBJ whole genome shotgun (WGS) entry which is preliminary data.</text>
</comment>
<reference evidence="3 4" key="1">
    <citation type="submission" date="2019-03" db="EMBL/GenBank/DDBJ databases">
        <title>Genomic Encyclopedia of Archaeal and Bacterial Type Strains, Phase II (KMG-II): from individual species to whole genera.</title>
        <authorList>
            <person name="Goeker M."/>
        </authorList>
    </citation>
    <scope>NUCLEOTIDE SEQUENCE [LARGE SCALE GENOMIC DNA]</scope>
    <source>
        <strain evidence="3 4">DSM 24782</strain>
    </source>
</reference>
<organism evidence="3 4">
    <name type="scientific">Amnibacterium kyonggiense</name>
    <dbReference type="NCBI Taxonomy" id="595671"/>
    <lineage>
        <taxon>Bacteria</taxon>
        <taxon>Bacillati</taxon>
        <taxon>Actinomycetota</taxon>
        <taxon>Actinomycetes</taxon>
        <taxon>Micrococcales</taxon>
        <taxon>Microbacteriaceae</taxon>
        <taxon>Amnibacterium</taxon>
    </lineage>
</organism>
<keyword evidence="3" id="KW-0540">Nuclease</keyword>
<dbReference type="InterPro" id="IPR003615">
    <property type="entry name" value="HNH_nuc"/>
</dbReference>
<sequence>MTSATEVFDGTPCLLWTGHVDPDGYPNKLQVGGIVTSAHRIAYWAAYGLIPAGFQIDHRCHDPARCSATDACPRRRCVNPRHLQAVTPRENTLRSGGVAAADARMSGCVHGHAFDKVHPSGRRRCSACERRLGREEYAVRSDEERARRIDRRRELDDDAERRQRKNSSARLAKRGERPDRCLNGHRYEPGSHRIGLSGRRTCLVCRAELNARMRAGRGRTDDDRLD</sequence>
<evidence type="ECO:0000313" key="3">
    <source>
        <dbReference type="EMBL" id="TDS77584.1"/>
    </source>
</evidence>
<evidence type="ECO:0000313" key="4">
    <source>
        <dbReference type="Proteomes" id="UP000295344"/>
    </source>
</evidence>
<name>A0A4V3EAR2_9MICO</name>
<keyword evidence="3" id="KW-0378">Hydrolase</keyword>
<dbReference type="EMBL" id="SOAM01000002">
    <property type="protein sequence ID" value="TDS77584.1"/>
    <property type="molecule type" value="Genomic_DNA"/>
</dbReference>
<proteinExistence type="predicted"/>
<keyword evidence="3" id="KW-0255">Endonuclease</keyword>
<dbReference type="GO" id="GO:0004519">
    <property type="term" value="F:endonuclease activity"/>
    <property type="evidence" value="ECO:0007669"/>
    <property type="project" value="UniProtKB-KW"/>
</dbReference>
<dbReference type="RefSeq" id="WP_162850837.1">
    <property type="nucleotide sequence ID" value="NZ_BAAARP010000004.1"/>
</dbReference>
<dbReference type="SUPFAM" id="SSF54060">
    <property type="entry name" value="His-Me finger endonucleases"/>
    <property type="match status" value="1"/>
</dbReference>
<dbReference type="InterPro" id="IPR044925">
    <property type="entry name" value="His-Me_finger_sf"/>
</dbReference>
<feature type="domain" description="HNH nuclease" evidence="2">
    <location>
        <begin position="38"/>
        <end position="64"/>
    </location>
</feature>
<dbReference type="Proteomes" id="UP000295344">
    <property type="component" value="Unassembled WGS sequence"/>
</dbReference>
<dbReference type="Pfam" id="PF13392">
    <property type="entry name" value="HNH_3"/>
    <property type="match status" value="1"/>
</dbReference>
<feature type="compositionally biased region" description="Basic and acidic residues" evidence="1">
    <location>
        <begin position="173"/>
        <end position="191"/>
    </location>
</feature>
<feature type="region of interest" description="Disordered" evidence="1">
    <location>
        <begin position="155"/>
        <end position="193"/>
    </location>
</feature>
<evidence type="ECO:0000256" key="1">
    <source>
        <dbReference type="SAM" id="MobiDB-lite"/>
    </source>
</evidence>
<dbReference type="AlphaFoldDB" id="A0A4V3EAR2"/>